<evidence type="ECO:0000313" key="2">
    <source>
        <dbReference type="Proteomes" id="UP000199249"/>
    </source>
</evidence>
<accession>A0A1H3HN67</accession>
<evidence type="ECO:0000313" key="1">
    <source>
        <dbReference type="EMBL" id="SDY16830.1"/>
    </source>
</evidence>
<dbReference type="RefSeq" id="WP_092739678.1">
    <property type="nucleotide sequence ID" value="NZ_FNOV01000006.1"/>
</dbReference>
<protein>
    <recommendedName>
        <fullName evidence="3">Rod shape-determining protein MreB</fullName>
    </recommendedName>
</protein>
<dbReference type="Proteomes" id="UP000199249">
    <property type="component" value="Unassembled WGS sequence"/>
</dbReference>
<gene>
    <name evidence="1" type="ORF">SAMN04488069_10668</name>
</gene>
<organism evidence="1 2">
    <name type="scientific">Hymenobacter psychrophilus</name>
    <dbReference type="NCBI Taxonomy" id="651662"/>
    <lineage>
        <taxon>Bacteria</taxon>
        <taxon>Pseudomonadati</taxon>
        <taxon>Bacteroidota</taxon>
        <taxon>Cytophagia</taxon>
        <taxon>Cytophagales</taxon>
        <taxon>Hymenobacteraceae</taxon>
        <taxon>Hymenobacter</taxon>
    </lineage>
</organism>
<evidence type="ECO:0008006" key="3">
    <source>
        <dbReference type="Google" id="ProtNLM"/>
    </source>
</evidence>
<keyword evidence="2" id="KW-1185">Reference proteome</keyword>
<dbReference type="AlphaFoldDB" id="A0A1H3HN67"/>
<dbReference type="STRING" id="651662.SAMN04488069_10668"/>
<dbReference type="EMBL" id="FNOV01000006">
    <property type="protein sequence ID" value="SDY16830.1"/>
    <property type="molecule type" value="Genomic_DNA"/>
</dbReference>
<proteinExistence type="predicted"/>
<reference evidence="2" key="1">
    <citation type="submission" date="2016-10" db="EMBL/GenBank/DDBJ databases">
        <authorList>
            <person name="Varghese N."/>
            <person name="Submissions S."/>
        </authorList>
    </citation>
    <scope>NUCLEOTIDE SEQUENCE [LARGE SCALE GENOMIC DNA]</scope>
    <source>
        <strain evidence="2">CGMCC 1.8975</strain>
    </source>
</reference>
<name>A0A1H3HN67_9BACT</name>
<sequence>MLDLFASSNLYVKIYPDEMEVTYLKDNLTIRRQASQKFSSDRMLIADFHAAEEHLKSIIKELPTRWRSHTMLIQHMVDLGGGLYEVEKRALRDISDHVGAKRVFIVPHTDELSTEEAVHKLAMGLKGGAFMPPDLVT</sequence>